<dbReference type="PANTHER" id="PTHR35137:SF1">
    <property type="entry name" value="CHROMOPHORE LYASE CRL, CHLOROPLASTIC"/>
    <property type="match status" value="1"/>
</dbReference>
<evidence type="ECO:0000256" key="3">
    <source>
        <dbReference type="HAMAP-Rule" id="MF_01460"/>
    </source>
</evidence>
<dbReference type="Gene3D" id="2.40.128.590">
    <property type="entry name" value="CpcT/CpeT domain"/>
    <property type="match status" value="1"/>
</dbReference>
<accession>U5DMV5</accession>
<dbReference type="Proteomes" id="UP000016960">
    <property type="component" value="Unassembled WGS sequence"/>
</dbReference>
<organism evidence="4 5">
    <name type="scientific">Rubidibacter lacunae KORDI 51-2</name>
    <dbReference type="NCBI Taxonomy" id="582515"/>
    <lineage>
        <taxon>Bacteria</taxon>
        <taxon>Bacillati</taxon>
        <taxon>Cyanobacteriota</taxon>
        <taxon>Cyanophyceae</taxon>
        <taxon>Oscillatoriophycideae</taxon>
        <taxon>Chroococcales</taxon>
        <taxon>Aphanothecaceae</taxon>
        <taxon>Rubidibacter</taxon>
    </lineage>
</organism>
<comment type="function">
    <text evidence="3">Covalently attaches a chromophore to Cys residue(s) of phycobiliproteins.</text>
</comment>
<dbReference type="GO" id="GO:0016829">
    <property type="term" value="F:lyase activity"/>
    <property type="evidence" value="ECO:0007669"/>
    <property type="project" value="UniProtKB-KW"/>
</dbReference>
<dbReference type="InterPro" id="IPR010404">
    <property type="entry name" value="CpcT/CpeT"/>
</dbReference>
<keyword evidence="5" id="KW-1185">Reference proteome</keyword>
<dbReference type="AlphaFoldDB" id="U5DMV5"/>
<dbReference type="PANTHER" id="PTHR35137">
    <property type="entry name" value="CHROMOPHORE LYASE CRL, CHLOROPLASTIC"/>
    <property type="match status" value="1"/>
</dbReference>
<name>U5DMV5_9CHRO</name>
<dbReference type="GO" id="GO:0017006">
    <property type="term" value="P:protein-tetrapyrrole linkage"/>
    <property type="evidence" value="ECO:0007669"/>
    <property type="project" value="UniProtKB-UniRule"/>
</dbReference>
<dbReference type="STRING" id="582515.KR51_00011010"/>
<evidence type="ECO:0000256" key="2">
    <source>
        <dbReference type="ARBA" id="ARBA00023239"/>
    </source>
</evidence>
<dbReference type="Pfam" id="PF06206">
    <property type="entry name" value="CpeT"/>
    <property type="match status" value="1"/>
</dbReference>
<reference evidence="4 5" key="1">
    <citation type="submission" date="2013-05" db="EMBL/GenBank/DDBJ databases">
        <title>Draft genome sequence of Rubidibacter lacunae KORDI 51-2.</title>
        <authorList>
            <person name="Choi D.H."/>
            <person name="Noh J.H."/>
            <person name="Kwon K.-K."/>
            <person name="Lee J.-H."/>
            <person name="Ryu J.-Y."/>
        </authorList>
    </citation>
    <scope>NUCLEOTIDE SEQUENCE [LARGE SCALE GENOMIC DNA]</scope>
    <source>
        <strain evidence="4 5">KORDI 51-2</strain>
    </source>
</reference>
<dbReference type="EMBL" id="ASSJ01000030">
    <property type="protein sequence ID" value="ERN42172.1"/>
    <property type="molecule type" value="Genomic_DNA"/>
</dbReference>
<dbReference type="eggNOG" id="ENOG502ZC00">
    <property type="taxonomic scope" value="Bacteria"/>
</dbReference>
<gene>
    <name evidence="3" type="primary">cpcT</name>
    <name evidence="4" type="ORF">KR51_00011010</name>
</gene>
<dbReference type="HAMAP" id="MF_01460">
    <property type="entry name" value="Chrphore_lyase_CpxT"/>
    <property type="match status" value="1"/>
</dbReference>
<evidence type="ECO:0000256" key="1">
    <source>
        <dbReference type="ARBA" id="ARBA00008206"/>
    </source>
</evidence>
<dbReference type="InterPro" id="IPR038672">
    <property type="entry name" value="CpcT/CpeT_sf"/>
</dbReference>
<evidence type="ECO:0000313" key="5">
    <source>
        <dbReference type="Proteomes" id="UP000016960"/>
    </source>
</evidence>
<protein>
    <recommendedName>
        <fullName evidence="3">Chromophore lyase CpcT/CpeT</fullName>
        <ecNumber evidence="3">4.-.-.-</ecNumber>
    </recommendedName>
</protein>
<dbReference type="InParanoid" id="U5DMV5"/>
<proteinExistence type="inferred from homology"/>
<dbReference type="CDD" id="cd16338">
    <property type="entry name" value="CpcT"/>
    <property type="match status" value="1"/>
</dbReference>
<keyword evidence="2 3" id="KW-0456">Lyase</keyword>
<comment type="caution">
    <text evidence="4">The sequence shown here is derived from an EMBL/GenBank/DDBJ whole genome shotgun (WGS) entry which is preliminary data.</text>
</comment>
<sequence>MQEASTTNLAMLASWLAGEFENQVQAREQPAWFVHLRWWNRPLPIAIDGYVALFAEQSPVANPERVYRQRVLVLQPGASKREDCAVQYYACKQPDRWRGGGRERALLAALSPDDLEFLPGCRLAVTYSAGTFQARLPEGTRCQFYVGGTLCEIALGFDVTASEYRSRDKGIDPETGKTIWGGLMGPYLLIRQQSFANELLL</sequence>
<comment type="similarity">
    <text evidence="1 3">Belongs to the CpcT/CpeT biliprotein lyase family.</text>
</comment>
<dbReference type="EC" id="4.-.-.-" evidence="3"/>
<evidence type="ECO:0000313" key="4">
    <source>
        <dbReference type="EMBL" id="ERN42172.1"/>
    </source>
</evidence>